<evidence type="ECO:0000256" key="3">
    <source>
        <dbReference type="ARBA" id="ARBA00022801"/>
    </source>
</evidence>
<dbReference type="PANTHER" id="PTHR45953:SF1">
    <property type="entry name" value="IDURONATE 2-SULFATASE"/>
    <property type="match status" value="1"/>
</dbReference>
<dbReference type="EMBL" id="JBHTCQ010000001">
    <property type="protein sequence ID" value="MFC7404763.1"/>
    <property type="molecule type" value="Genomic_DNA"/>
</dbReference>
<evidence type="ECO:0000256" key="2">
    <source>
        <dbReference type="ARBA" id="ARBA00022723"/>
    </source>
</evidence>
<evidence type="ECO:0000313" key="5">
    <source>
        <dbReference type="EMBL" id="MFC7404763.1"/>
    </source>
</evidence>
<dbReference type="NCBIfam" id="NF010322">
    <property type="entry name" value="PRK13759.1"/>
    <property type="match status" value="1"/>
</dbReference>
<dbReference type="RefSeq" id="WP_382392467.1">
    <property type="nucleotide sequence ID" value="NZ_JBHTCQ010000001.1"/>
</dbReference>
<dbReference type="GO" id="GO:0004065">
    <property type="term" value="F:arylsulfatase activity"/>
    <property type="evidence" value="ECO:0007669"/>
    <property type="project" value="UniProtKB-EC"/>
</dbReference>
<comment type="caution">
    <text evidence="5">The sequence shown here is derived from an EMBL/GenBank/DDBJ whole genome shotgun (WGS) entry which is preliminary data.</text>
</comment>
<comment type="similarity">
    <text evidence="1">Belongs to the sulfatase family.</text>
</comment>
<gene>
    <name evidence="5" type="ORF">ACFQQL_06540</name>
</gene>
<evidence type="ECO:0000259" key="4">
    <source>
        <dbReference type="Pfam" id="PF00884"/>
    </source>
</evidence>
<dbReference type="EC" id="3.1.6.1" evidence="5"/>
<name>A0ABW2Q5K3_9MICO</name>
<dbReference type="PANTHER" id="PTHR45953">
    <property type="entry name" value="IDURONATE 2-SULFATASE"/>
    <property type="match status" value="1"/>
</dbReference>
<keyword evidence="2" id="KW-0479">Metal-binding</keyword>
<proteinExistence type="inferred from homology"/>
<dbReference type="SUPFAM" id="SSF53649">
    <property type="entry name" value="Alkaline phosphatase-like"/>
    <property type="match status" value="1"/>
</dbReference>
<dbReference type="CDD" id="cd16022">
    <property type="entry name" value="sulfatase_like"/>
    <property type="match status" value="1"/>
</dbReference>
<dbReference type="InterPro" id="IPR000917">
    <property type="entry name" value="Sulfatase_N"/>
</dbReference>
<keyword evidence="3 5" id="KW-0378">Hydrolase</keyword>
<dbReference type="Gene3D" id="3.40.720.10">
    <property type="entry name" value="Alkaline Phosphatase, subunit A"/>
    <property type="match status" value="1"/>
</dbReference>
<evidence type="ECO:0000256" key="1">
    <source>
        <dbReference type="ARBA" id="ARBA00008779"/>
    </source>
</evidence>
<dbReference type="Pfam" id="PF00884">
    <property type="entry name" value="Sulfatase"/>
    <property type="match status" value="1"/>
</dbReference>
<keyword evidence="6" id="KW-1185">Reference proteome</keyword>
<feature type="domain" description="Sulfatase N-terminal" evidence="4">
    <location>
        <begin position="4"/>
        <end position="355"/>
    </location>
</feature>
<dbReference type="InterPro" id="IPR017850">
    <property type="entry name" value="Alkaline_phosphatase_core_sf"/>
</dbReference>
<dbReference type="Proteomes" id="UP001596455">
    <property type="component" value="Unassembled WGS sequence"/>
</dbReference>
<dbReference type="InterPro" id="IPR024607">
    <property type="entry name" value="Sulfatase_CS"/>
</dbReference>
<reference evidence="6" key="1">
    <citation type="journal article" date="2019" name="Int. J. Syst. Evol. Microbiol.">
        <title>The Global Catalogue of Microorganisms (GCM) 10K type strain sequencing project: providing services to taxonomists for standard genome sequencing and annotation.</title>
        <authorList>
            <consortium name="The Broad Institute Genomics Platform"/>
            <consortium name="The Broad Institute Genome Sequencing Center for Infectious Disease"/>
            <person name="Wu L."/>
            <person name="Ma J."/>
        </authorList>
    </citation>
    <scope>NUCLEOTIDE SEQUENCE [LARGE SCALE GENOMIC DNA]</scope>
    <source>
        <strain evidence="6">JCM 1490</strain>
    </source>
</reference>
<protein>
    <submittedName>
        <fullName evidence="5">Arylsulfatase</fullName>
        <ecNumber evidence="5">3.1.6.1</ecNumber>
    </submittedName>
</protein>
<accession>A0ABW2Q5K3</accession>
<evidence type="ECO:0000313" key="6">
    <source>
        <dbReference type="Proteomes" id="UP001596455"/>
    </source>
</evidence>
<organism evidence="5 6">
    <name type="scientific">Georgenia alba</name>
    <dbReference type="NCBI Taxonomy" id="2233858"/>
    <lineage>
        <taxon>Bacteria</taxon>
        <taxon>Bacillati</taxon>
        <taxon>Actinomycetota</taxon>
        <taxon>Actinomycetes</taxon>
        <taxon>Micrococcales</taxon>
        <taxon>Bogoriellaceae</taxon>
        <taxon>Georgenia</taxon>
    </lineage>
</organism>
<sequence length="491" mass="55521">MNHPNVLLVCVDQWRGDCFSTAGHPVVMTPFLDGWMRGAMRFDRAYSATPTCIPARAALFTGLSQARHGRVGYEDGVPWDYELTLPRAFASAGYQTQAVGKMHVFPERESLGFADVALHDGYLHFVRDRHADLGEVDDYLPWMRERLGYEADDFEHGVHCNSVVARPWDKPESVHPTNWVVQRSIDFLRHRDRTRPFFLFASFHRPHPPYDPPAWAFEQYLYEDMPAPPVGDWTDLWAQHERPSSPDPQVAKLDRRMLQRARAGYYGHMSHIDQQVNRLLHELRSTGAGENTVVCLVSDHGELMGDHNLYRKALPYEGAARIPFAMSGPGVPAGVDGDHVVELRDVMPTLLDAADLEVPDGLDGRSVLGIARGADPGWRQHLHGEHTRFGQSIHFLTDGREKYIWCSGTGVEQLFDLVADPHECRDLARDARHGPRLAAWRKRLVDELADRPEGFVADGRLQVGRPVDDVLPFLRERVGDRGTTPSHLPPR</sequence>
<dbReference type="PROSITE" id="PS00149">
    <property type="entry name" value="SULFATASE_2"/>
    <property type="match status" value="1"/>
</dbReference>